<protein>
    <recommendedName>
        <fullName evidence="1">HTH OST-type domain-containing protein</fullName>
    </recommendedName>
</protein>
<gene>
    <name evidence="2" type="ORF">DHJJDJHP_00019</name>
    <name evidence="3" type="ORF">LDNCKMAD_00003</name>
</gene>
<dbReference type="CDD" id="cd10146">
    <property type="entry name" value="LabA_like_C"/>
    <property type="match status" value="1"/>
</dbReference>
<dbReference type="Gene3D" id="3.30.420.610">
    <property type="entry name" value="LOTUS domain-like"/>
    <property type="match status" value="1"/>
</dbReference>
<dbReference type="Pfam" id="PF12872">
    <property type="entry name" value="OST-HTH"/>
    <property type="match status" value="1"/>
</dbReference>
<reference evidence="3" key="1">
    <citation type="submission" date="2020-06" db="EMBL/GenBank/DDBJ databases">
        <title>Unique genomic features of the anaerobic methanotrophic archaea.</title>
        <authorList>
            <person name="Chadwick G.L."/>
            <person name="Skennerton C.T."/>
            <person name="Laso-Perez R."/>
            <person name="Leu A.O."/>
            <person name="Speth D.R."/>
            <person name="Yu H."/>
            <person name="Morgan-Lang C."/>
            <person name="Hatzenpichler R."/>
            <person name="Goudeau D."/>
            <person name="Malmstrom R."/>
            <person name="Brazelton W.J."/>
            <person name="Woyke T."/>
            <person name="Hallam S.J."/>
            <person name="Tyson G.W."/>
            <person name="Wegener G."/>
            <person name="Boetius A."/>
            <person name="Orphan V."/>
        </authorList>
    </citation>
    <scope>NUCLEOTIDE SEQUENCE</scope>
</reference>
<proteinExistence type="predicted"/>
<dbReference type="EMBL" id="MT631374">
    <property type="protein sequence ID" value="QNO49212.1"/>
    <property type="molecule type" value="Genomic_DNA"/>
</dbReference>
<dbReference type="EMBL" id="MT631375">
    <property type="protein sequence ID" value="QNO49238.1"/>
    <property type="molecule type" value="Genomic_DNA"/>
</dbReference>
<dbReference type="InterPro" id="IPR041966">
    <property type="entry name" value="LOTUS-like"/>
</dbReference>
<organism evidence="3">
    <name type="scientific">Candidatus Methanogaster sp. ANME-2c ERB4</name>
    <dbReference type="NCBI Taxonomy" id="2759911"/>
    <lineage>
        <taxon>Archaea</taxon>
        <taxon>Methanobacteriati</taxon>
        <taxon>Methanobacteriota</taxon>
        <taxon>Stenosarchaea group</taxon>
        <taxon>Methanomicrobia</taxon>
        <taxon>Methanosarcinales</taxon>
        <taxon>ANME-2 cluster</taxon>
        <taxon>Candidatus Methanogasteraceae</taxon>
        <taxon>Candidatus Methanogaster</taxon>
    </lineage>
</organism>
<dbReference type="AlphaFoldDB" id="A0A7G9YMK4"/>
<evidence type="ECO:0000259" key="1">
    <source>
        <dbReference type="PROSITE" id="PS51644"/>
    </source>
</evidence>
<dbReference type="PROSITE" id="PS51644">
    <property type="entry name" value="HTH_OST"/>
    <property type="match status" value="1"/>
</dbReference>
<dbReference type="InterPro" id="IPR025605">
    <property type="entry name" value="OST-HTH/LOTUS_dom"/>
</dbReference>
<evidence type="ECO:0000313" key="3">
    <source>
        <dbReference type="EMBL" id="QNO49238.1"/>
    </source>
</evidence>
<sequence>MKKAKVVDLIPLLKEAFETALGDNVWAHLSAVGNCLRRLDPGFDPRSYGCKQLYLLVKAHSDLFELKNINMNNGTDVFYIKIKY</sequence>
<feature type="domain" description="HTH OST-type" evidence="1">
    <location>
        <begin position="5"/>
        <end position="84"/>
    </location>
</feature>
<accession>A0A7G9YMK4</accession>
<name>A0A7G9YMK4_9EURY</name>
<evidence type="ECO:0000313" key="2">
    <source>
        <dbReference type="EMBL" id="QNO49212.1"/>
    </source>
</evidence>